<dbReference type="eggNOG" id="COG3302">
    <property type="taxonomic scope" value="Bacteria"/>
</dbReference>
<feature type="transmembrane region" description="Helical" evidence="1">
    <location>
        <begin position="185"/>
        <end position="204"/>
    </location>
</feature>
<name>C7N4B0_SLAHD</name>
<keyword evidence="3" id="KW-1185">Reference proteome</keyword>
<evidence type="ECO:0000313" key="2">
    <source>
        <dbReference type="EMBL" id="ACV21745.1"/>
    </source>
</evidence>
<feature type="transmembrane region" description="Helical" evidence="1">
    <location>
        <begin position="12"/>
        <end position="34"/>
    </location>
</feature>
<dbReference type="InterPro" id="IPR007059">
    <property type="entry name" value="DmsC"/>
</dbReference>
<dbReference type="AlphaFoldDB" id="C7N4B0"/>
<dbReference type="GO" id="GO:0009389">
    <property type="term" value="F:dimethyl sulfoxide reductase activity"/>
    <property type="evidence" value="ECO:0007669"/>
    <property type="project" value="TreeGrafter"/>
</dbReference>
<feature type="transmembrane region" description="Helical" evidence="1">
    <location>
        <begin position="259"/>
        <end position="279"/>
    </location>
</feature>
<keyword evidence="1" id="KW-0812">Transmembrane</keyword>
<dbReference type="PANTHER" id="PTHR38095:SF2">
    <property type="entry name" value="ANAEROBIC DIMETHYL SULFOXIDE REDUCTASE CHAIN C"/>
    <property type="match status" value="1"/>
</dbReference>
<dbReference type="KEGG" id="shi:Shel_06860"/>
<accession>C7N4B0</accession>
<dbReference type="STRING" id="471855.Shel_06860"/>
<proteinExistence type="predicted"/>
<dbReference type="HOGENOM" id="CLU_064909_0_0_11"/>
<feature type="transmembrane region" description="Helical" evidence="1">
    <location>
        <begin position="120"/>
        <end position="141"/>
    </location>
</feature>
<protein>
    <submittedName>
        <fullName evidence="2">DMSO reductase anchor subunit</fullName>
    </submittedName>
</protein>
<dbReference type="GO" id="GO:0005886">
    <property type="term" value="C:plasma membrane"/>
    <property type="evidence" value="ECO:0007669"/>
    <property type="project" value="TreeGrafter"/>
</dbReference>
<dbReference type="GO" id="GO:0019645">
    <property type="term" value="P:anaerobic electron transport chain"/>
    <property type="evidence" value="ECO:0007669"/>
    <property type="project" value="InterPro"/>
</dbReference>
<organism evidence="2 3">
    <name type="scientific">Slackia heliotrinireducens (strain ATCC 29202 / DSM 20476 / NCTC 11029 / RHS 1)</name>
    <name type="common">Peptococcus heliotrinreducens</name>
    <dbReference type="NCBI Taxonomy" id="471855"/>
    <lineage>
        <taxon>Bacteria</taxon>
        <taxon>Bacillati</taxon>
        <taxon>Actinomycetota</taxon>
        <taxon>Coriobacteriia</taxon>
        <taxon>Eggerthellales</taxon>
        <taxon>Eggerthellaceae</taxon>
        <taxon>Slackia</taxon>
    </lineage>
</organism>
<feature type="transmembrane region" description="Helical" evidence="1">
    <location>
        <begin position="46"/>
        <end position="70"/>
    </location>
</feature>
<dbReference type="Pfam" id="PF04976">
    <property type="entry name" value="DmsC"/>
    <property type="match status" value="1"/>
</dbReference>
<sequence length="288" mass="31082">METGFNGQTLAVFTALAPAGAVAFLCLALFLGIRGRSLEESQVVRLYRFIALPLAAGWFGFIASATHLGTPANALYVALGVGRSPLSNEVATTILFLLFAGVLWLVSFRERPLRGLMRVLCVLCVAAAFAMLAFMSVAYNVESVPSWDTWHTPVNLLLTALFSGCALGSYTLLLARIESRMFPKVLLWASAAALVVGSVFLYIHMNFLTGVVNNETTAIAEVPWYPAAIIGHILIGAVGLAIQYRGLDMRITSTWRARVIGAFGLALVLVSAVIVRLPFYEAYLSIGF</sequence>
<dbReference type="EMBL" id="CP001684">
    <property type="protein sequence ID" value="ACV21745.1"/>
    <property type="molecule type" value="Genomic_DNA"/>
</dbReference>
<evidence type="ECO:0000256" key="1">
    <source>
        <dbReference type="SAM" id="Phobius"/>
    </source>
</evidence>
<dbReference type="PANTHER" id="PTHR38095">
    <property type="entry name" value="ANAEROBIC DIMETHYL SULFOXIDE REDUCTASE CHAIN YNFH"/>
    <property type="match status" value="1"/>
</dbReference>
<feature type="transmembrane region" description="Helical" evidence="1">
    <location>
        <begin position="224"/>
        <end position="247"/>
    </location>
</feature>
<evidence type="ECO:0000313" key="3">
    <source>
        <dbReference type="Proteomes" id="UP000002026"/>
    </source>
</evidence>
<keyword evidence="1" id="KW-0472">Membrane</keyword>
<feature type="transmembrane region" description="Helical" evidence="1">
    <location>
        <begin position="90"/>
        <end position="108"/>
    </location>
</feature>
<feature type="transmembrane region" description="Helical" evidence="1">
    <location>
        <begin position="153"/>
        <end position="173"/>
    </location>
</feature>
<dbReference type="GO" id="GO:0009390">
    <property type="term" value="C:dimethyl sulfoxide reductase complex"/>
    <property type="evidence" value="ECO:0007669"/>
    <property type="project" value="TreeGrafter"/>
</dbReference>
<dbReference type="RefSeq" id="WP_012797850.1">
    <property type="nucleotide sequence ID" value="NC_013165.1"/>
</dbReference>
<dbReference type="Proteomes" id="UP000002026">
    <property type="component" value="Chromosome"/>
</dbReference>
<keyword evidence="1" id="KW-1133">Transmembrane helix</keyword>
<reference evidence="2 3" key="1">
    <citation type="journal article" date="2009" name="Stand. Genomic Sci.">
        <title>Complete genome sequence of Slackia heliotrinireducens type strain (RHS 1).</title>
        <authorList>
            <person name="Pukall R."/>
            <person name="Lapidus A."/>
            <person name="Nolan M."/>
            <person name="Copeland A."/>
            <person name="Glavina Del Rio T."/>
            <person name="Lucas S."/>
            <person name="Chen F."/>
            <person name="Tice H."/>
            <person name="Cheng J.F."/>
            <person name="Chertkov O."/>
            <person name="Bruce D."/>
            <person name="Goodwin L."/>
            <person name="Kuske C."/>
            <person name="Brettin T."/>
            <person name="Detter J.C."/>
            <person name="Han C."/>
            <person name="Pitluck S."/>
            <person name="Pati A."/>
            <person name="Mavrommatis K."/>
            <person name="Ivanova N."/>
            <person name="Ovchinnikova G."/>
            <person name="Chen A."/>
            <person name="Palaniappan K."/>
            <person name="Schneider S."/>
            <person name="Rohde M."/>
            <person name="Chain P."/>
            <person name="D'haeseleer P."/>
            <person name="Goker M."/>
            <person name="Bristow J."/>
            <person name="Eisen J.A."/>
            <person name="Markowitz V."/>
            <person name="Kyrpides N.C."/>
            <person name="Klenk H.P."/>
            <person name="Hugenholtz P."/>
        </authorList>
    </citation>
    <scope>NUCLEOTIDE SEQUENCE [LARGE SCALE GENOMIC DNA]</scope>
    <source>
        <strain evidence="3">ATCC 29202 / DSM 20476 / NCTC 11029 / RHS 1</strain>
    </source>
</reference>
<gene>
    <name evidence="2" type="ordered locus">Shel_06860</name>
</gene>